<accession>A0A6I6MHS8</accession>
<evidence type="ECO:0000256" key="1">
    <source>
        <dbReference type="ARBA" id="ARBA00004533"/>
    </source>
</evidence>
<keyword evidence="5" id="KW-0472">Membrane</keyword>
<evidence type="ECO:0000256" key="2">
    <source>
        <dbReference type="ARBA" id="ARBA00022475"/>
    </source>
</evidence>
<keyword evidence="2" id="KW-1003">Cell membrane</keyword>
<protein>
    <submittedName>
        <fullName evidence="7">Lipid A biosynthesis lauroyl acyltransferase</fullName>
        <ecNumber evidence="7">2.3.1.-</ecNumber>
    </submittedName>
</protein>
<dbReference type="AlphaFoldDB" id="A0A6I6MHS8"/>
<keyword evidence="3" id="KW-0997">Cell inner membrane</keyword>
<dbReference type="RefSeq" id="WP_158765424.1">
    <property type="nucleotide sequence ID" value="NZ_CP047045.1"/>
</dbReference>
<dbReference type="GO" id="GO:0009247">
    <property type="term" value="P:glycolipid biosynthetic process"/>
    <property type="evidence" value="ECO:0007669"/>
    <property type="project" value="UniProtKB-ARBA"/>
</dbReference>
<evidence type="ECO:0000256" key="3">
    <source>
        <dbReference type="ARBA" id="ARBA00022519"/>
    </source>
</evidence>
<keyword evidence="8" id="KW-1185">Reference proteome</keyword>
<keyword evidence="4 7" id="KW-0808">Transferase</keyword>
<evidence type="ECO:0000256" key="4">
    <source>
        <dbReference type="ARBA" id="ARBA00022679"/>
    </source>
</evidence>
<dbReference type="KEGG" id="tsv:DSM104635_01309"/>
<organism evidence="7 8">
    <name type="scientific">Terricaulis silvestris</name>
    <dbReference type="NCBI Taxonomy" id="2686094"/>
    <lineage>
        <taxon>Bacteria</taxon>
        <taxon>Pseudomonadati</taxon>
        <taxon>Pseudomonadota</taxon>
        <taxon>Alphaproteobacteria</taxon>
        <taxon>Caulobacterales</taxon>
        <taxon>Caulobacteraceae</taxon>
        <taxon>Terricaulis</taxon>
    </lineage>
</organism>
<gene>
    <name evidence="7" type="primary">htrB</name>
    <name evidence="7" type="ORF">DSM104635_01309</name>
</gene>
<dbReference type="PANTHER" id="PTHR30606">
    <property type="entry name" value="LIPID A BIOSYNTHESIS LAUROYL ACYLTRANSFERASE"/>
    <property type="match status" value="1"/>
</dbReference>
<dbReference type="Pfam" id="PF03279">
    <property type="entry name" value="Lip_A_acyltrans"/>
    <property type="match status" value="1"/>
</dbReference>
<evidence type="ECO:0000313" key="8">
    <source>
        <dbReference type="Proteomes" id="UP000431269"/>
    </source>
</evidence>
<dbReference type="GO" id="GO:0016746">
    <property type="term" value="F:acyltransferase activity"/>
    <property type="evidence" value="ECO:0007669"/>
    <property type="project" value="UniProtKB-KW"/>
</dbReference>
<keyword evidence="6 7" id="KW-0012">Acyltransferase</keyword>
<dbReference type="GO" id="GO:0005886">
    <property type="term" value="C:plasma membrane"/>
    <property type="evidence" value="ECO:0007669"/>
    <property type="project" value="UniProtKB-SubCell"/>
</dbReference>
<dbReference type="EMBL" id="CP047045">
    <property type="protein sequence ID" value="QGZ94490.1"/>
    <property type="molecule type" value="Genomic_DNA"/>
</dbReference>
<comment type="subcellular location">
    <subcellularLocation>
        <location evidence="1">Cell inner membrane</location>
    </subcellularLocation>
</comment>
<evidence type="ECO:0000256" key="5">
    <source>
        <dbReference type="ARBA" id="ARBA00023136"/>
    </source>
</evidence>
<name>A0A6I6MHS8_9CAUL</name>
<dbReference type="CDD" id="cd07984">
    <property type="entry name" value="LPLAT_LABLAT-like"/>
    <property type="match status" value="1"/>
</dbReference>
<evidence type="ECO:0000313" key="7">
    <source>
        <dbReference type="EMBL" id="QGZ94490.1"/>
    </source>
</evidence>
<reference evidence="8" key="1">
    <citation type="submission" date="2019-12" db="EMBL/GenBank/DDBJ databases">
        <title>Complete genome of Terracaulis silvestris 0127_4.</title>
        <authorList>
            <person name="Vieira S."/>
            <person name="Riedel T."/>
            <person name="Sproer C."/>
            <person name="Pascual J."/>
            <person name="Boedeker C."/>
            <person name="Overmann J."/>
        </authorList>
    </citation>
    <scope>NUCLEOTIDE SEQUENCE [LARGE SCALE GENOMIC DNA]</scope>
    <source>
        <strain evidence="8">0127_4</strain>
    </source>
</reference>
<sequence>MAKSKPLNFGFRLEAIAWNAYIGGLSALGLDRASRWGGAIVPVVARASSAWKTAIRNIKMSFPNESDAWHREVRAETFNELGRMSGEFPHMGKFLEKYRSGELAFEGKERVEATLGKGAVFIGGHFTDWEVTSLCLAQVDPTCHFTYRPANNPIIDKYIVDTRARFGLALQAAKGKEGGMGLLRSLKKGRSIALMNDQKYNKGLAVPMFGHDCMTADGPTRLALKFGVPLIPITGRRIEGTKFVATAYPAVPLDYDKPDDEQTVFDGVKRINEFMEARVREAPGQWFWAHRRWPKEAWKAAGLV</sequence>
<dbReference type="InterPro" id="IPR004960">
    <property type="entry name" value="LipA_acyltrans"/>
</dbReference>
<proteinExistence type="predicted"/>
<dbReference type="PANTHER" id="PTHR30606:SF10">
    <property type="entry name" value="PHOSPHATIDYLINOSITOL MANNOSIDE ACYLTRANSFERASE"/>
    <property type="match status" value="1"/>
</dbReference>
<evidence type="ECO:0000256" key="6">
    <source>
        <dbReference type="ARBA" id="ARBA00023315"/>
    </source>
</evidence>
<dbReference type="EC" id="2.3.1.-" evidence="7"/>
<dbReference type="Proteomes" id="UP000431269">
    <property type="component" value="Chromosome"/>
</dbReference>